<dbReference type="Gene3D" id="2.60.120.620">
    <property type="entry name" value="q2cbj1_9rhob like domain"/>
    <property type="match status" value="1"/>
</dbReference>
<evidence type="ECO:0008006" key="4">
    <source>
        <dbReference type="Google" id="ProtNLM"/>
    </source>
</evidence>
<comment type="caution">
    <text evidence="2">The sequence shown here is derived from an EMBL/GenBank/DDBJ whole genome shotgun (WGS) entry which is preliminary data.</text>
</comment>
<accession>A0ABN2TQL5</accession>
<reference evidence="2 3" key="1">
    <citation type="journal article" date="2019" name="Int. J. Syst. Evol. Microbiol.">
        <title>The Global Catalogue of Microorganisms (GCM) 10K type strain sequencing project: providing services to taxonomists for standard genome sequencing and annotation.</title>
        <authorList>
            <consortium name="The Broad Institute Genomics Platform"/>
            <consortium name="The Broad Institute Genome Sequencing Center for Infectious Disease"/>
            <person name="Wu L."/>
            <person name="Ma J."/>
        </authorList>
    </citation>
    <scope>NUCLEOTIDE SEQUENCE [LARGE SCALE GENOMIC DNA]</scope>
    <source>
        <strain evidence="2 3">JCM 14283</strain>
    </source>
</reference>
<feature type="region of interest" description="Disordered" evidence="1">
    <location>
        <begin position="284"/>
        <end position="313"/>
    </location>
</feature>
<dbReference type="SUPFAM" id="SSF51197">
    <property type="entry name" value="Clavaminate synthase-like"/>
    <property type="match status" value="1"/>
</dbReference>
<protein>
    <recommendedName>
        <fullName evidence="4">Phytanoyl-CoA dioxygenase family protein</fullName>
    </recommendedName>
</protein>
<sequence>MTAPAIEEAIDALDVDKFWERGYAILPNVYTPEEIAAFREAAYASRGFGGDLLANPRLRSVITDGRMAAVARKLLGTDDLIYTGDSSFTINGTQKGWHKDNADRVDPEAPDWADRYTQLRFGIYCQDHSEHTGGLNLRVGSHDLRNTTEGEVQYVKTKPGDLAVWSMRITHSGNGMLLKDPEAPFPMPNEHDRFKPEEVAEADGDRIALFAHIGADDKHAKRYADYTKTRKYLVDAWRMRPYDDEARQAAEDAGLRLRDLPAEVMDDPTAGLNELWQPFPYEGQKTKGAAAKPTPAAPAAAAAPATGTSGGMDVKAVAKATLRRAYRAARGGAKGVRDGWRAGR</sequence>
<gene>
    <name evidence="2" type="ORF">GCM10009740_00720</name>
</gene>
<evidence type="ECO:0000256" key="1">
    <source>
        <dbReference type="SAM" id="MobiDB-lite"/>
    </source>
</evidence>
<organism evidence="2 3">
    <name type="scientific">Terrabacter terrae</name>
    <dbReference type="NCBI Taxonomy" id="318434"/>
    <lineage>
        <taxon>Bacteria</taxon>
        <taxon>Bacillati</taxon>
        <taxon>Actinomycetota</taxon>
        <taxon>Actinomycetes</taxon>
        <taxon>Micrococcales</taxon>
        <taxon>Intrasporangiaceae</taxon>
        <taxon>Terrabacter</taxon>
    </lineage>
</organism>
<dbReference type="Proteomes" id="UP001501285">
    <property type="component" value="Unassembled WGS sequence"/>
</dbReference>
<evidence type="ECO:0000313" key="2">
    <source>
        <dbReference type="EMBL" id="GAA2017161.1"/>
    </source>
</evidence>
<keyword evidence="3" id="KW-1185">Reference proteome</keyword>
<evidence type="ECO:0000313" key="3">
    <source>
        <dbReference type="Proteomes" id="UP001501285"/>
    </source>
</evidence>
<dbReference type="EMBL" id="BAAANB010000001">
    <property type="protein sequence ID" value="GAA2017161.1"/>
    <property type="molecule type" value="Genomic_DNA"/>
</dbReference>
<proteinExistence type="predicted"/>
<dbReference type="RefSeq" id="WP_343985813.1">
    <property type="nucleotide sequence ID" value="NZ_BAAANB010000001.1"/>
</dbReference>
<feature type="compositionally biased region" description="Low complexity" evidence="1">
    <location>
        <begin position="286"/>
        <end position="307"/>
    </location>
</feature>
<name>A0ABN2TQL5_9MICO</name>